<dbReference type="GO" id="GO:0005524">
    <property type="term" value="F:ATP binding"/>
    <property type="evidence" value="ECO:0007669"/>
    <property type="project" value="InterPro"/>
</dbReference>
<evidence type="ECO:0000256" key="2">
    <source>
        <dbReference type="ARBA" id="ARBA00022737"/>
    </source>
</evidence>
<dbReference type="InterPro" id="IPR001245">
    <property type="entry name" value="Ser-Thr/Tyr_kinase_cat_dom"/>
</dbReference>
<feature type="compositionally biased region" description="Acidic residues" evidence="3">
    <location>
        <begin position="1162"/>
        <end position="1171"/>
    </location>
</feature>
<dbReference type="InterPro" id="IPR001611">
    <property type="entry name" value="Leu-rich_rpt"/>
</dbReference>
<keyword evidence="6" id="KW-1185">Reference proteome</keyword>
<dbReference type="SMART" id="SM00219">
    <property type="entry name" value="TyrKc"/>
    <property type="match status" value="1"/>
</dbReference>
<dbReference type="SUPFAM" id="SSF52047">
    <property type="entry name" value="RNI-like"/>
    <property type="match status" value="2"/>
</dbReference>
<evidence type="ECO:0000313" key="5">
    <source>
        <dbReference type="EMBL" id="KAF0556446.1"/>
    </source>
</evidence>
<dbReference type="InterPro" id="IPR008266">
    <property type="entry name" value="Tyr_kinase_AS"/>
</dbReference>
<dbReference type="Proteomes" id="UP000439903">
    <property type="component" value="Unassembled WGS sequence"/>
</dbReference>
<evidence type="ECO:0000259" key="4">
    <source>
        <dbReference type="PROSITE" id="PS50011"/>
    </source>
</evidence>
<gene>
    <name evidence="5" type="ORF">F8M41_015358</name>
</gene>
<keyword evidence="5" id="KW-0808">Transferase</keyword>
<feature type="region of interest" description="Disordered" evidence="3">
    <location>
        <begin position="1143"/>
        <end position="1187"/>
    </location>
</feature>
<dbReference type="EMBL" id="WTPW01000033">
    <property type="protein sequence ID" value="KAF0556446.1"/>
    <property type="molecule type" value="Genomic_DNA"/>
</dbReference>
<dbReference type="PANTHER" id="PTHR24114:SF2">
    <property type="entry name" value="F-BOX DOMAIN-CONTAINING PROTEIN-RELATED"/>
    <property type="match status" value="1"/>
</dbReference>
<keyword evidence="5" id="KW-0418">Kinase</keyword>
<sequence>MMLKNHDRNNSLSKTLQLSEEVNVNKIKKSGFKQEILMNDSVQIDASVMYYRVKFKHKLKSEHYQIYGSLTTTSGQQIREKIIKFKEINIFGFSVIIENILDKNVKVYGKININWMLVGNPEIIEVENPYEIAYESSYARNSIVETGKKTIEPNNEPNWEINFDTIPKLPSNAVFTCTFKYPLPDNEPSFMASIKSYDDENGILVVNVTNHTHNISNKDSANGGNIIDYANGNDIKITLDDDEKLKCQIYWCIYLTPVQEITIGQFCNITDYIAPTRTQLSNVTTKKLVVPSYNLIDEIKQDVLPESVSNVSCVDASYELIDEIINVSCVDASYKLIDEIKDIILNLKKSKKIFDPLIYSSIETIRALHYVKHEVELYFQQYEDVFNEYKISLENIKEFAKEIANIEKSFYLFYPYRHVKEKYKKLLKDHEDCEKKLNPILIKIIMNKQESQQEDLLNINKILKAIPNDNKNENTVQVETIVQNLIERSFVNISVPRIDSASLFDPPIVGNSRINSVNEPDRKPESDLDDSVRTKHIIKKIYKCGMEVACEPVTIFEQNMSILNELKRFDECRNILRFYGLSKIDDVEMLVFEWASLGSLKNVYEKKQVPWDLKVNIAYDICQGLLFLSYTDIFHRDIRCENIMMNCYMEPKIANFYLAKHTSEIGSDNEDHISEHILNIINWSAPEMMQKNALYTRECEIFSFVMLLWELAFQRIPYEQMSKEDIIVHVTNGRRETPNLPFYTFEFLNIQRKYLKIIAEGWDNEPEKRIKMDEILSRFSDIKTEFTKLKRSNSGSVSSSDQLDQLSNVRTRAASISVDPSTHYKRHQIPLKPKESESKPDKHTIPNSPGFYPSPRINYPKKPKKFRPSSIMAPNLESVNEMRPPYLTETPNEIDSFMTNPETCQIEISSKVEPSNVINPLPPRSPIMSSVNEASNKTSNLIKPDEVISATNKTSNLVKSDKVFEASNKTPSLIKPDEVIETPNMASSLIKHDEVIKTPNKTSNSIKPDVVIKTQNKNSSLIKPDEVIETQNKTSSLVKPDEVIETPNKISSLIKPDEVTEVSDKPSNSIKTETIEKPNEASDLTETKEVNGIKQSTQSNVKVIDETKPLHKDDDYDKKSLKSENDDFDILDDMKISEEAIFSDNDNDDGETILPEETMLSENDDPILSDNEEMKSSEKPAPQNLQDIPGSIIKKLNHGLIINKKKMQIAVPSACDFTSKPKMNVLDAIIFQAKLILSSTNKDTFLLENHIESSTVDLDRLEWISNTDPQNNISQTNAVYLEIGYPKAEATFERDSIKPSKELTGAIKKALNNKNPYRELMKVFEKFGYFLPSKVILGDKVYSISKHSSINQESAELKINKEFKTADEFSPKCADYNDIMTQWGKCIESHKIDSSTLTSITGNAVKKNKVKDWAISCLKKSPDSWNIISWKGLYPLYEILDADLCQEVKSCLGHDEQAISIGIKEKVLRSGVIQITNSQYQYPVKFNSSLESENYQIFGKILTQGGTPSDNVYVKFKSKDKSGFLAIVEVFSEDKSLDNLQITWVLIGIPSEVGIFDSNTRNIPILCANRHQFALKPTNDIVGIDVQLKTSERLQTNSVIITSFKYPKSTYKQTFTAKVKDYRDKTIHISIRVREDKESVNENDEDFVEIPELHWCVLLFEDEDDNLREIGQSIYANYLNSGSENDELDLSYKKLNVEIGKELVNVLKGNKTINSLDISYNNIGSGLGKALMYVLVNNDTLTRLNLSSTYIESDTLALLLKILKNNKTRLADLNLSNNGDKFTKRGKMLMETLGKNTTLINLNLSDNHFDWTDVNFTPLVSNKTLENLDLSNCNLSPKVIEKLRKFLITSKRLKGLNLGSNNLAFQSERIISEIISKNKTLKILNLSSNKISSTIESLDKGSKTTLTDRYKYKSKSKYDMARTLKITNLTEALKINKSLKKLDLSSNYIRLEAGKDLAKALMSNKFITELNLNDNDVVRELSESLIDILISNNITSIGLRSTKISPEMVIKLSQGLKSNKIKLRYLNLSRNEISSDAMEELVEALEENTSLKNLDLSNITGAGQIGRELTKSLEKNRTLKTLNLSNCNIRNGVVNALKKALQTNDTLTDLDLSYNALPMNNLMKALETNKSLTKLNISHRDFHLEEVEALANALKINNTLTHLYISKTMDDPEIGNALFEALEVNEKLTDLDLSSNKIKEIEIITKALLNNVSLRRVDLTSNQLDYDVKIELSKILKPKIFMLNVKF</sequence>
<protein>
    <submittedName>
        <fullName evidence="5">Kinase-like protein</fullName>
    </submittedName>
</protein>
<keyword evidence="2" id="KW-0677">Repeat</keyword>
<organism evidence="5 6">
    <name type="scientific">Gigaspora margarita</name>
    <dbReference type="NCBI Taxonomy" id="4874"/>
    <lineage>
        <taxon>Eukaryota</taxon>
        <taxon>Fungi</taxon>
        <taxon>Fungi incertae sedis</taxon>
        <taxon>Mucoromycota</taxon>
        <taxon>Glomeromycotina</taxon>
        <taxon>Glomeromycetes</taxon>
        <taxon>Diversisporales</taxon>
        <taxon>Gigasporaceae</taxon>
        <taxon>Gigaspora</taxon>
    </lineage>
</organism>
<name>A0A8H4B396_GIGMA</name>
<dbReference type="InterPro" id="IPR000719">
    <property type="entry name" value="Prot_kinase_dom"/>
</dbReference>
<dbReference type="InterPro" id="IPR052394">
    <property type="entry name" value="LRR-containing"/>
</dbReference>
<dbReference type="GO" id="GO:0004713">
    <property type="term" value="F:protein tyrosine kinase activity"/>
    <property type="evidence" value="ECO:0007669"/>
    <property type="project" value="InterPro"/>
</dbReference>
<evidence type="ECO:0000313" key="6">
    <source>
        <dbReference type="Proteomes" id="UP000439903"/>
    </source>
</evidence>
<dbReference type="SMART" id="SM00368">
    <property type="entry name" value="LRR_RI"/>
    <property type="match status" value="10"/>
</dbReference>
<dbReference type="SMART" id="SM00365">
    <property type="entry name" value="LRR_SD22"/>
    <property type="match status" value="4"/>
</dbReference>
<dbReference type="Pfam" id="PF13516">
    <property type="entry name" value="LRR_6"/>
    <property type="match status" value="5"/>
</dbReference>
<feature type="region of interest" description="Disordered" evidence="3">
    <location>
        <begin position="814"/>
        <end position="869"/>
    </location>
</feature>
<feature type="region of interest" description="Disordered" evidence="3">
    <location>
        <begin position="1060"/>
        <end position="1086"/>
    </location>
</feature>
<dbReference type="PROSITE" id="PS50011">
    <property type="entry name" value="PROTEIN_KINASE_DOM"/>
    <property type="match status" value="1"/>
</dbReference>
<dbReference type="SUPFAM" id="SSF56112">
    <property type="entry name" value="Protein kinase-like (PK-like)"/>
    <property type="match status" value="1"/>
</dbReference>
<evidence type="ECO:0000256" key="1">
    <source>
        <dbReference type="ARBA" id="ARBA00022614"/>
    </source>
</evidence>
<dbReference type="Gene3D" id="3.80.10.10">
    <property type="entry name" value="Ribonuclease Inhibitor"/>
    <property type="match status" value="5"/>
</dbReference>
<dbReference type="InterPro" id="IPR011009">
    <property type="entry name" value="Kinase-like_dom_sf"/>
</dbReference>
<accession>A0A8H4B396</accession>
<dbReference type="InterPro" id="IPR032675">
    <property type="entry name" value="LRR_dom_sf"/>
</dbReference>
<reference evidence="5 6" key="1">
    <citation type="journal article" date="2019" name="Environ. Microbiol.">
        <title>At the nexus of three kingdoms: the genome of the mycorrhizal fungus Gigaspora margarita provides insights into plant, endobacterial and fungal interactions.</title>
        <authorList>
            <person name="Venice F."/>
            <person name="Ghignone S."/>
            <person name="Salvioli di Fossalunga A."/>
            <person name="Amselem J."/>
            <person name="Novero M."/>
            <person name="Xianan X."/>
            <person name="Sedzielewska Toro K."/>
            <person name="Morin E."/>
            <person name="Lipzen A."/>
            <person name="Grigoriev I.V."/>
            <person name="Henrissat B."/>
            <person name="Martin F.M."/>
            <person name="Bonfante P."/>
        </authorList>
    </citation>
    <scope>NUCLEOTIDE SEQUENCE [LARGE SCALE GENOMIC DNA]</scope>
    <source>
        <strain evidence="5 6">BEG34</strain>
    </source>
</reference>
<dbReference type="InterPro" id="IPR020635">
    <property type="entry name" value="Tyr_kinase_cat_dom"/>
</dbReference>
<feature type="compositionally biased region" description="Basic and acidic residues" evidence="3">
    <location>
        <begin position="1073"/>
        <end position="1086"/>
    </location>
</feature>
<keyword evidence="1" id="KW-0433">Leucine-rich repeat</keyword>
<dbReference type="PANTHER" id="PTHR24114">
    <property type="entry name" value="LEUCINE RICH REPEAT FAMILY PROTEIN"/>
    <property type="match status" value="1"/>
</dbReference>
<feature type="domain" description="Protein kinase" evidence="4">
    <location>
        <begin position="503"/>
        <end position="787"/>
    </location>
</feature>
<dbReference type="PROSITE" id="PS00109">
    <property type="entry name" value="PROTEIN_KINASE_TYR"/>
    <property type="match status" value="1"/>
</dbReference>
<evidence type="ECO:0000256" key="3">
    <source>
        <dbReference type="SAM" id="MobiDB-lite"/>
    </source>
</evidence>
<proteinExistence type="predicted"/>
<comment type="caution">
    <text evidence="5">The sequence shown here is derived from an EMBL/GenBank/DDBJ whole genome shotgun (WGS) entry which is preliminary data.</text>
</comment>
<feature type="compositionally biased region" description="Basic and acidic residues" evidence="3">
    <location>
        <begin position="832"/>
        <end position="844"/>
    </location>
</feature>
<dbReference type="PROSITE" id="PS51450">
    <property type="entry name" value="LRR"/>
    <property type="match status" value="2"/>
</dbReference>
<dbReference type="OrthoDB" id="120976at2759"/>
<dbReference type="Pfam" id="PF07714">
    <property type="entry name" value="PK_Tyr_Ser-Thr"/>
    <property type="match status" value="1"/>
</dbReference>
<dbReference type="Gene3D" id="1.10.510.10">
    <property type="entry name" value="Transferase(Phosphotransferase) domain 1"/>
    <property type="match status" value="1"/>
</dbReference>